<name>A0A7X3K324_9HYPH</name>
<gene>
    <name evidence="2" type="ORF">GO014_08465</name>
</gene>
<keyword evidence="3" id="KW-1185">Reference proteome</keyword>
<dbReference type="EMBL" id="WQRF01000002">
    <property type="protein sequence ID" value="MVS99052.1"/>
    <property type="molecule type" value="Genomic_DNA"/>
</dbReference>
<reference evidence="2 3" key="1">
    <citation type="submission" date="2019-12" db="EMBL/GenBank/DDBJ databases">
        <title>Devosia maris sp. nov., isolated from the deep seawater.</title>
        <authorList>
            <person name="Liu Y."/>
        </authorList>
    </citation>
    <scope>NUCLEOTIDE SEQUENCE [LARGE SCALE GENOMIC DNA]</scope>
    <source>
        <strain evidence="2 3">L53-10-65</strain>
    </source>
</reference>
<keyword evidence="1" id="KW-0732">Signal</keyword>
<accession>A0A7X3K324</accession>
<evidence type="ECO:0000256" key="1">
    <source>
        <dbReference type="SAM" id="SignalP"/>
    </source>
</evidence>
<evidence type="ECO:0000313" key="2">
    <source>
        <dbReference type="EMBL" id="MVS99052.1"/>
    </source>
</evidence>
<dbReference type="Proteomes" id="UP000438106">
    <property type="component" value="Unassembled WGS sequence"/>
</dbReference>
<evidence type="ECO:0008006" key="4">
    <source>
        <dbReference type="Google" id="ProtNLM"/>
    </source>
</evidence>
<dbReference type="AlphaFoldDB" id="A0A7X3K324"/>
<comment type="caution">
    <text evidence="2">The sequence shown here is derived from an EMBL/GenBank/DDBJ whole genome shotgun (WGS) entry which is preliminary data.</text>
</comment>
<evidence type="ECO:0000313" key="3">
    <source>
        <dbReference type="Proteomes" id="UP000438106"/>
    </source>
</evidence>
<dbReference type="RefSeq" id="WP_157289969.1">
    <property type="nucleotide sequence ID" value="NZ_WQRF01000002.1"/>
</dbReference>
<feature type="signal peptide" evidence="1">
    <location>
        <begin position="1"/>
        <end position="24"/>
    </location>
</feature>
<protein>
    <recommendedName>
        <fullName evidence="4">PepSY domain-containing protein</fullName>
    </recommendedName>
</protein>
<feature type="chain" id="PRO_5030848157" description="PepSY domain-containing protein" evidence="1">
    <location>
        <begin position="25"/>
        <end position="88"/>
    </location>
</feature>
<sequence>MIKNSVIALVTVAALAGVAAPAMAGTSLTETSDNDFDAAYVLTQVQDKGINASAVEEWGDYIVASVTDANGKQTLVYLTPVTLDVVNL</sequence>
<proteinExistence type="predicted"/>
<organism evidence="2 3">
    <name type="scientific">Devosia marina</name>
    <dbReference type="NCBI Taxonomy" id="2683198"/>
    <lineage>
        <taxon>Bacteria</taxon>
        <taxon>Pseudomonadati</taxon>
        <taxon>Pseudomonadota</taxon>
        <taxon>Alphaproteobacteria</taxon>
        <taxon>Hyphomicrobiales</taxon>
        <taxon>Devosiaceae</taxon>
        <taxon>Devosia</taxon>
    </lineage>
</organism>